<dbReference type="InterPro" id="IPR024453">
    <property type="entry name" value="Peptidase_C92"/>
</dbReference>
<reference evidence="2" key="2">
    <citation type="submission" date="2021-04" db="EMBL/GenBank/DDBJ databases">
        <title>Taxonomy of Flavobacteriaceae bacterium ZY171143.</title>
        <authorList>
            <person name="Li F."/>
        </authorList>
    </citation>
    <scope>NUCLEOTIDE SEQUENCE [LARGE SCALE GENOMIC DNA]</scope>
    <source>
        <strain evidence="2">ZY171143</strain>
    </source>
</reference>
<proteinExistence type="predicted"/>
<accession>A0ABX7XEV5</accession>
<dbReference type="Gene3D" id="3.90.1720.10">
    <property type="entry name" value="endopeptidase domain like (from Nostoc punctiforme)"/>
    <property type="match status" value="1"/>
</dbReference>
<dbReference type="Proteomes" id="UP000672011">
    <property type="component" value="Chromosome"/>
</dbReference>
<protein>
    <recommendedName>
        <fullName evidence="3">Permuted papain-like amidase YaeF/Yiix C92 family enzyme</fullName>
    </recommendedName>
</protein>
<reference evidence="1 2" key="1">
    <citation type="journal article" date="2021" name="Int. J. Syst. Evol. Microbiol.">
        <title>Faecalibacter bovis sp. nov., isolated from cow faeces.</title>
        <authorList>
            <person name="Li F."/>
            <person name="Zhao W."/>
            <person name="Hong Q."/>
            <person name="Shao Q."/>
            <person name="Song J."/>
            <person name="Yang S."/>
        </authorList>
    </citation>
    <scope>NUCLEOTIDE SEQUENCE [LARGE SCALE GENOMIC DNA]</scope>
    <source>
        <strain evidence="1 2">ZY171143</strain>
    </source>
</reference>
<dbReference type="InterPro" id="IPR038765">
    <property type="entry name" value="Papain-like_cys_pep_sf"/>
</dbReference>
<evidence type="ECO:0000313" key="1">
    <source>
        <dbReference type="EMBL" id="QTV06139.1"/>
    </source>
</evidence>
<name>A0ABX7XEV5_9FLAO</name>
<organism evidence="1 2">
    <name type="scientific">Faecalibacter bovis</name>
    <dbReference type="NCBI Taxonomy" id="2898187"/>
    <lineage>
        <taxon>Bacteria</taxon>
        <taxon>Pseudomonadati</taxon>
        <taxon>Bacteroidota</taxon>
        <taxon>Flavobacteriia</taxon>
        <taxon>Flavobacteriales</taxon>
        <taxon>Weeksellaceae</taxon>
        <taxon>Faecalibacter</taxon>
    </lineage>
</organism>
<evidence type="ECO:0008006" key="3">
    <source>
        <dbReference type="Google" id="ProtNLM"/>
    </source>
</evidence>
<keyword evidence="2" id="KW-1185">Reference proteome</keyword>
<evidence type="ECO:0000313" key="2">
    <source>
        <dbReference type="Proteomes" id="UP000672011"/>
    </source>
</evidence>
<gene>
    <name evidence="1" type="ORF">J9309_02005</name>
</gene>
<dbReference type="SUPFAM" id="SSF54001">
    <property type="entry name" value="Cysteine proteinases"/>
    <property type="match status" value="1"/>
</dbReference>
<dbReference type="Pfam" id="PF05708">
    <property type="entry name" value="Peptidase_C92"/>
    <property type="match status" value="1"/>
</dbReference>
<dbReference type="RefSeq" id="WP_230476780.1">
    <property type="nucleotide sequence ID" value="NZ_CP072842.1"/>
</dbReference>
<dbReference type="EMBL" id="CP072842">
    <property type="protein sequence ID" value="QTV06139.1"/>
    <property type="molecule type" value="Genomic_DNA"/>
</dbReference>
<sequence>MKKINNLFPILILSLLFFSINSCNKNISLRKADTHDTIGNSLLSIHDLDNGDLILVSAQTKDLSGAINRVTQVSEKRNYDHVGLIEKTKDSIFVLHASPSGGSQREEINHFYQTQTKKNNNIVIYRLKPEFQHTIPDAILTAKSLVGKAYNWNYILNDDTFYCSDFIERAFRKDYVFKLIPMNFKNPETGKFDDYWIDFYAKKNLKIPQDEPGTNPNQIAESEKLEEIGPLLIYPK</sequence>